<dbReference type="STRING" id="49390.A0A068UBS4"/>
<organism evidence="1 2">
    <name type="scientific">Coffea canephora</name>
    <name type="common">Robusta coffee</name>
    <dbReference type="NCBI Taxonomy" id="49390"/>
    <lineage>
        <taxon>Eukaryota</taxon>
        <taxon>Viridiplantae</taxon>
        <taxon>Streptophyta</taxon>
        <taxon>Embryophyta</taxon>
        <taxon>Tracheophyta</taxon>
        <taxon>Spermatophyta</taxon>
        <taxon>Magnoliopsida</taxon>
        <taxon>eudicotyledons</taxon>
        <taxon>Gunneridae</taxon>
        <taxon>Pentapetalae</taxon>
        <taxon>asterids</taxon>
        <taxon>lamiids</taxon>
        <taxon>Gentianales</taxon>
        <taxon>Rubiaceae</taxon>
        <taxon>Ixoroideae</taxon>
        <taxon>Gardenieae complex</taxon>
        <taxon>Bertiereae - Coffeeae clade</taxon>
        <taxon>Coffeeae</taxon>
        <taxon>Coffea</taxon>
    </lineage>
</organism>
<dbReference type="InterPro" id="IPR016024">
    <property type="entry name" value="ARM-type_fold"/>
</dbReference>
<dbReference type="EMBL" id="HG739103">
    <property type="protein sequence ID" value="CDP05951.1"/>
    <property type="molecule type" value="Genomic_DNA"/>
</dbReference>
<accession>A0A068UBS4</accession>
<dbReference type="PhylomeDB" id="A0A068UBS4"/>
<dbReference type="Gene3D" id="1.25.10.10">
    <property type="entry name" value="Leucine-rich Repeat Variant"/>
    <property type="match status" value="1"/>
</dbReference>
<dbReference type="OMA" id="WGQEYIS"/>
<evidence type="ECO:0000313" key="1">
    <source>
        <dbReference type="EMBL" id="CDP05951.1"/>
    </source>
</evidence>
<reference evidence="2" key="1">
    <citation type="journal article" date="2014" name="Science">
        <title>The coffee genome provides insight into the convergent evolution of caffeine biosynthesis.</title>
        <authorList>
            <person name="Denoeud F."/>
            <person name="Carretero-Paulet L."/>
            <person name="Dereeper A."/>
            <person name="Droc G."/>
            <person name="Guyot R."/>
            <person name="Pietrella M."/>
            <person name="Zheng C."/>
            <person name="Alberti A."/>
            <person name="Anthony F."/>
            <person name="Aprea G."/>
            <person name="Aury J.M."/>
            <person name="Bento P."/>
            <person name="Bernard M."/>
            <person name="Bocs S."/>
            <person name="Campa C."/>
            <person name="Cenci A."/>
            <person name="Combes M.C."/>
            <person name="Crouzillat D."/>
            <person name="Da Silva C."/>
            <person name="Daddiego L."/>
            <person name="De Bellis F."/>
            <person name="Dussert S."/>
            <person name="Garsmeur O."/>
            <person name="Gayraud T."/>
            <person name="Guignon V."/>
            <person name="Jahn K."/>
            <person name="Jamilloux V."/>
            <person name="Joet T."/>
            <person name="Labadie K."/>
            <person name="Lan T."/>
            <person name="Leclercq J."/>
            <person name="Lepelley M."/>
            <person name="Leroy T."/>
            <person name="Li L.T."/>
            <person name="Librado P."/>
            <person name="Lopez L."/>
            <person name="Munoz A."/>
            <person name="Noel B."/>
            <person name="Pallavicini A."/>
            <person name="Perrotta G."/>
            <person name="Poncet V."/>
            <person name="Pot D."/>
            <person name="Priyono X."/>
            <person name="Rigoreau M."/>
            <person name="Rouard M."/>
            <person name="Rozas J."/>
            <person name="Tranchant-Dubreuil C."/>
            <person name="VanBuren R."/>
            <person name="Zhang Q."/>
            <person name="Andrade A.C."/>
            <person name="Argout X."/>
            <person name="Bertrand B."/>
            <person name="de Kochko A."/>
            <person name="Graziosi G."/>
            <person name="Henry R.J."/>
            <person name="Jayarama X."/>
            <person name="Ming R."/>
            <person name="Nagai C."/>
            <person name="Rounsley S."/>
            <person name="Sankoff D."/>
            <person name="Giuliano G."/>
            <person name="Albert V.A."/>
            <person name="Wincker P."/>
            <person name="Lashermes P."/>
        </authorList>
    </citation>
    <scope>NUCLEOTIDE SEQUENCE [LARGE SCALE GENOMIC DNA]</scope>
    <source>
        <strain evidence="2">cv. DH200-94</strain>
    </source>
</reference>
<dbReference type="Pfam" id="PF10508">
    <property type="entry name" value="Proteasom_PSMB"/>
    <property type="match status" value="1"/>
</dbReference>
<protein>
    <recommendedName>
        <fullName evidence="3">26S proteasome non-ATPase regulatory subunit 5</fullName>
    </recommendedName>
</protein>
<dbReference type="PANTHER" id="PTHR13554:SF10">
    <property type="entry name" value="26S PROTEASOME NON-ATPASE REGULATORY SUBUNIT 5"/>
    <property type="match status" value="1"/>
</dbReference>
<dbReference type="AlphaFoldDB" id="A0A068UBS4"/>
<dbReference type="FunCoup" id="A0A068UBS4">
    <property type="interactions" value="1879"/>
</dbReference>
<dbReference type="Gramene" id="CDP05951">
    <property type="protein sequence ID" value="CDP05951"/>
    <property type="gene ID" value="GSCOC_T00021276001"/>
</dbReference>
<keyword evidence="2" id="KW-1185">Reference proteome</keyword>
<dbReference type="InterPro" id="IPR011989">
    <property type="entry name" value="ARM-like"/>
</dbReference>
<gene>
    <name evidence="1" type="ORF">GSCOC_T00021276001</name>
</gene>
<sequence length="523" mass="57191">MEEEYSVDPALLLAAATDFASHPGTQSDASAQEFLNRFPLPAIINALQTKADYPGLENALVDSLERIFKTKYGASLIPHFMPFVVVGLGADSQKVRYLACETVSCLLENIDDSTAVHLIHQYAVYPLLLNCVIDGDEQVATVSMDAIKNLGGSPNGLAIIFPANISEPTQLGNLAGKCSSLGRVRVLALIVKLFSISSSVASLVYSSKLLSLLEREVSNTNDTLVTLTVLELLYELAEVQHSTEFLSRTMLLQLMSSIIRNASAESILRSRAMMITGRLLSKENAVRFIDESSFRAVVLAIDRRFDFLESQDADECECALEALGQVGLSNQGAVLLLTGSPPAARHVIDAAFDRQQHNKQLAALHALATIAGEPRSENDVILTGGAEENLQRLIYEMASRTSKLTPSGLLQSILQQDSDLRLAGYRLITALVARPWCLLEIISRQEIINVVIDTYTETKKIGMELRHKCCQAIYRALTSSSKLISNPALADIAAKLQEAIRRGPYLVRTRTEAQPVVMTAERF</sequence>
<dbReference type="Proteomes" id="UP000295252">
    <property type="component" value="Chromosome VII"/>
</dbReference>
<evidence type="ECO:0008006" key="3">
    <source>
        <dbReference type="Google" id="ProtNLM"/>
    </source>
</evidence>
<dbReference type="InParanoid" id="A0A068UBS4"/>
<dbReference type="PANTHER" id="PTHR13554">
    <property type="entry name" value="26S PROTEASOME NON-ATPASE REGULATORY SUBUNIT 5-RELATED"/>
    <property type="match status" value="1"/>
</dbReference>
<proteinExistence type="predicted"/>
<name>A0A068UBS4_COFCA</name>
<dbReference type="GO" id="GO:0043248">
    <property type="term" value="P:proteasome assembly"/>
    <property type="evidence" value="ECO:0007669"/>
    <property type="project" value="InterPro"/>
</dbReference>
<dbReference type="OrthoDB" id="10250600at2759"/>
<dbReference type="InterPro" id="IPR019538">
    <property type="entry name" value="PSMD5"/>
</dbReference>
<evidence type="ECO:0000313" key="2">
    <source>
        <dbReference type="Proteomes" id="UP000295252"/>
    </source>
</evidence>
<dbReference type="SUPFAM" id="SSF48371">
    <property type="entry name" value="ARM repeat"/>
    <property type="match status" value="1"/>
</dbReference>
<dbReference type="GO" id="GO:0005829">
    <property type="term" value="C:cytosol"/>
    <property type="evidence" value="ECO:0007669"/>
    <property type="project" value="TreeGrafter"/>
</dbReference>